<feature type="domain" description="Mce/MlaD" evidence="2">
    <location>
        <begin position="45"/>
        <end position="116"/>
    </location>
</feature>
<dbReference type="Pfam" id="PF02470">
    <property type="entry name" value="MlaD"/>
    <property type="match status" value="1"/>
</dbReference>
<dbReference type="InterPro" id="IPR003399">
    <property type="entry name" value="Mce/MlaD"/>
</dbReference>
<evidence type="ECO:0000259" key="2">
    <source>
        <dbReference type="Pfam" id="PF02470"/>
    </source>
</evidence>
<protein>
    <submittedName>
        <fullName evidence="4">Mammalian cell entry protein</fullName>
    </submittedName>
</protein>
<dbReference type="InterPro" id="IPR024516">
    <property type="entry name" value="Mce_C"/>
</dbReference>
<proteinExistence type="predicted"/>
<evidence type="ECO:0000259" key="3">
    <source>
        <dbReference type="Pfam" id="PF11887"/>
    </source>
</evidence>
<reference evidence="5" key="1">
    <citation type="submission" date="2016-06" db="EMBL/GenBank/DDBJ databases">
        <authorList>
            <person name="Sutton G."/>
            <person name="Brinkac L."/>
            <person name="Sanka R."/>
            <person name="Adams M."/>
            <person name="Lau E."/>
            <person name="Garcia-Basteiro A."/>
            <person name="Lopez-Varela E."/>
            <person name="Palencia S."/>
        </authorList>
    </citation>
    <scope>NUCLEOTIDE SEQUENCE [LARGE SCALE GENOMIC DNA]</scope>
    <source>
        <strain evidence="5">1274684.2</strain>
    </source>
</reference>
<feature type="transmembrane region" description="Helical" evidence="1">
    <location>
        <begin position="15"/>
        <end position="36"/>
    </location>
</feature>
<dbReference type="RefSeq" id="WP_065024994.1">
    <property type="nucleotide sequence ID" value="NZ_LZMF01000082.1"/>
</dbReference>
<accession>A0A1A3TW53</accession>
<feature type="domain" description="Mammalian cell entry C-terminal" evidence="3">
    <location>
        <begin position="125"/>
        <end position="305"/>
    </location>
</feature>
<organism evidence="4 5">
    <name type="scientific">Mycolicibacter sinensis (strain JDM601)</name>
    <name type="common">Mycobacterium sinense</name>
    <dbReference type="NCBI Taxonomy" id="875328"/>
    <lineage>
        <taxon>Bacteria</taxon>
        <taxon>Bacillati</taxon>
        <taxon>Actinomycetota</taxon>
        <taxon>Actinomycetes</taxon>
        <taxon>Mycobacteriales</taxon>
        <taxon>Mycobacteriaceae</taxon>
        <taxon>Mycolicibacter</taxon>
    </lineage>
</organism>
<dbReference type="PRINTS" id="PR01782">
    <property type="entry name" value="MCEVIRFACTOR"/>
</dbReference>
<dbReference type="Proteomes" id="UP000093759">
    <property type="component" value="Unassembled WGS sequence"/>
</dbReference>
<keyword evidence="1" id="KW-0812">Transmembrane</keyword>
<dbReference type="InterPro" id="IPR052336">
    <property type="entry name" value="MlaD_Phospholipid_Transporter"/>
</dbReference>
<evidence type="ECO:0000313" key="4">
    <source>
        <dbReference type="EMBL" id="OBK86866.1"/>
    </source>
</evidence>
<dbReference type="PANTHER" id="PTHR33371">
    <property type="entry name" value="INTERMEMBRANE PHOSPHOLIPID TRANSPORT SYSTEM BINDING PROTEIN MLAD-RELATED"/>
    <property type="match status" value="1"/>
</dbReference>
<evidence type="ECO:0000313" key="5">
    <source>
        <dbReference type="Proteomes" id="UP000093759"/>
    </source>
</evidence>
<dbReference type="PANTHER" id="PTHR33371:SF18">
    <property type="entry name" value="MCE-FAMILY PROTEIN MCE3C"/>
    <property type="match status" value="1"/>
</dbReference>
<evidence type="ECO:0000256" key="1">
    <source>
        <dbReference type="SAM" id="Phobius"/>
    </source>
</evidence>
<dbReference type="NCBIfam" id="TIGR00996">
    <property type="entry name" value="Mtu_fam_mce"/>
    <property type="match status" value="1"/>
</dbReference>
<dbReference type="GO" id="GO:0005576">
    <property type="term" value="C:extracellular region"/>
    <property type="evidence" value="ECO:0007669"/>
    <property type="project" value="TreeGrafter"/>
</dbReference>
<gene>
    <name evidence="4" type="ORF">A5648_05115</name>
</gene>
<dbReference type="EMBL" id="LZMF01000082">
    <property type="protein sequence ID" value="OBK86866.1"/>
    <property type="molecule type" value="Genomic_DNA"/>
</dbReference>
<dbReference type="InterPro" id="IPR005693">
    <property type="entry name" value="Mce"/>
</dbReference>
<comment type="caution">
    <text evidence="4">The sequence shown here is derived from an EMBL/GenBank/DDBJ whole genome shotgun (WGS) entry which is preliminary data.</text>
</comment>
<keyword evidence="1" id="KW-0472">Membrane</keyword>
<sequence>MSPRPKRAIEGYNPIWVGTITVAIMAVVITALVGIGKLALGHSGYRAEFAQAAQLRPGDQVTVAGIEVGTVKDVALTGDHVTVKFTVGNGVRVGDASRAAIKLTTLLGRRYLELSPAGDGELRSRTIALANTSVPYNLQATLADATTTFEQVDADRIAASMAEMSNGLAGVPEALPEALQNVQSLAAVIATRRDQIGSLLQNVDTITGLIRDQKADLGALVIQGRDLLQTINARQASLHRLLDGTTALVDTVKTILGDEPAINELLANMQQFAQMAASHDALVRNTLQVMPVAFRNLANASGSGTALDINLPAGVLIDSWMCALSGRGKQFGLAQYFTDCQPAGDPFPGWPPPDPARLPG</sequence>
<dbReference type="AlphaFoldDB" id="A0A1A3TW53"/>
<keyword evidence="1" id="KW-1133">Transmembrane helix</keyword>
<name>A0A1A3TW53_MYCSD</name>
<dbReference type="Pfam" id="PF11887">
    <property type="entry name" value="Mce4_CUP1"/>
    <property type="match status" value="1"/>
</dbReference>